<evidence type="ECO:0000259" key="1">
    <source>
        <dbReference type="Pfam" id="PF13173"/>
    </source>
</evidence>
<dbReference type="PANTHER" id="PTHR33295">
    <property type="entry name" value="ATPASE"/>
    <property type="match status" value="1"/>
</dbReference>
<dbReference type="InterPro" id="IPR025420">
    <property type="entry name" value="DUF4143"/>
</dbReference>
<gene>
    <name evidence="3" type="ORF">BKD89_04515</name>
</gene>
<evidence type="ECO:0000313" key="3">
    <source>
        <dbReference type="EMBL" id="AYQ55066.1"/>
    </source>
</evidence>
<sequence>MLRRKIYDSILEWKKAKNGTCLLIKGARQVGKTYIIRKFGEDNYKNTVYINFDIDEDLKSAFDGNLNVDHITMLLSGLRTGFKFEEGSTLLILDEIQNCPRARTALKAFAVDGRYDVIASGSLLGVNLKKVPSFPVGYETDMTLRPLDFEEFVWGMGLDEKVIEEVKSCISEKTPLSAPLMKAMTDLFDQYMIIGGMPKAVTTFIEKKDFNLAADVVKNILSVTKSDIATYSSASDRVKTRACLDSIPAQLTKTNKKFVYADVMEGNNPSTRKYAGNLLWLYEAGLIEYCYNLKQPTFPLESNMFIDSFKVYMSDTGMLMNMYPVETRRSILLKHPSVNKGGVTENVVADAIAASGRRLYYMHNGRREIDFIVQLGEEIAAMEVKSGKDRASRTLDNMAKEKGPITRFIKLEDGDIRVDENGVEHYPLFATGFIDSMCKKE</sequence>
<dbReference type="EMBL" id="CP017686">
    <property type="protein sequence ID" value="AYQ55066.1"/>
    <property type="molecule type" value="Genomic_DNA"/>
</dbReference>
<dbReference type="Pfam" id="PF13635">
    <property type="entry name" value="DUF4143"/>
    <property type="match status" value="1"/>
</dbReference>
<dbReference type="Proteomes" id="UP000273278">
    <property type="component" value="Chromosome"/>
</dbReference>
<evidence type="ECO:0000259" key="2">
    <source>
        <dbReference type="Pfam" id="PF13635"/>
    </source>
</evidence>
<protein>
    <recommendedName>
        <fullName evidence="5">ATPase</fullName>
    </recommendedName>
</protein>
<dbReference type="Pfam" id="PF13173">
    <property type="entry name" value="AAA_14"/>
    <property type="match status" value="1"/>
</dbReference>
<dbReference type="SUPFAM" id="SSF52540">
    <property type="entry name" value="P-loop containing nucleoside triphosphate hydrolases"/>
    <property type="match status" value="1"/>
</dbReference>
<organism evidence="3 4">
    <name type="scientific">Methanomethylophilus alvi</name>
    <dbReference type="NCBI Taxonomy" id="1291540"/>
    <lineage>
        <taxon>Archaea</taxon>
        <taxon>Methanobacteriati</taxon>
        <taxon>Thermoplasmatota</taxon>
        <taxon>Thermoplasmata</taxon>
        <taxon>Methanomassiliicoccales</taxon>
        <taxon>Methanomethylophilaceae</taxon>
        <taxon>Methanomethylophilus</taxon>
    </lineage>
</organism>
<reference evidence="3 4" key="1">
    <citation type="submission" date="2016-10" db="EMBL/GenBank/DDBJ databases">
        <title>Complete genome of the TMA-utilizing, human hosted archaeon Methanomethylophilus alvus Gen. nov, sp. nov., strain Mx-05, derived from a pure culture.</title>
        <authorList>
            <person name="Brugere J.-F."/>
            <person name="Ben Hania W."/>
            <person name="Chaudhary P.P."/>
            <person name="Gaci N."/>
            <person name="Borrel G."/>
            <person name="Cao Van Tuat L."/>
            <person name="Fardeau M.-L."/>
            <person name="Harris H.M.B."/>
            <person name="O'Toole P.W."/>
            <person name="Ollivier B."/>
        </authorList>
    </citation>
    <scope>NUCLEOTIDE SEQUENCE [LARGE SCALE GENOMIC DNA]</scope>
    <source>
        <strain evidence="3 4">Mx-05</strain>
    </source>
</reference>
<dbReference type="Gene3D" id="3.40.50.300">
    <property type="entry name" value="P-loop containing nucleotide triphosphate hydrolases"/>
    <property type="match status" value="1"/>
</dbReference>
<dbReference type="InterPro" id="IPR041682">
    <property type="entry name" value="AAA_14"/>
</dbReference>
<name>A0A3G3IGV6_9ARCH</name>
<accession>A0A3G3IGV6</accession>
<feature type="domain" description="AAA" evidence="1">
    <location>
        <begin position="21"/>
        <end position="152"/>
    </location>
</feature>
<dbReference type="AlphaFoldDB" id="A0A3G3IGV6"/>
<proteinExistence type="predicted"/>
<dbReference type="GeneID" id="41321704"/>
<dbReference type="PANTHER" id="PTHR33295:SF7">
    <property type="entry name" value="ATPASE"/>
    <property type="match status" value="1"/>
</dbReference>
<dbReference type="InterPro" id="IPR027417">
    <property type="entry name" value="P-loop_NTPase"/>
</dbReference>
<evidence type="ECO:0000313" key="4">
    <source>
        <dbReference type="Proteomes" id="UP000273278"/>
    </source>
</evidence>
<dbReference type="OMA" id="PLSAYQD"/>
<dbReference type="RefSeq" id="WP_015504806.1">
    <property type="nucleotide sequence ID" value="NZ_CP017686.1"/>
</dbReference>
<feature type="domain" description="DUF4143" evidence="2">
    <location>
        <begin position="226"/>
        <end position="387"/>
    </location>
</feature>
<evidence type="ECO:0008006" key="5">
    <source>
        <dbReference type="Google" id="ProtNLM"/>
    </source>
</evidence>